<dbReference type="eggNOG" id="ENOG5030TUX">
    <property type="taxonomic scope" value="Bacteria"/>
</dbReference>
<organism evidence="1 2">
    <name type="scientific">Mediterraneibacter gnavus (strain ATCC 29149 / DSM 114966 / JCM 6515 / VPI C7-9)</name>
    <name type="common">Ruminococcus gnavus</name>
    <dbReference type="NCBI Taxonomy" id="411470"/>
    <lineage>
        <taxon>Bacteria</taxon>
        <taxon>Bacillati</taxon>
        <taxon>Bacillota</taxon>
        <taxon>Clostridia</taxon>
        <taxon>Lachnospirales</taxon>
        <taxon>Lachnospiraceae</taxon>
        <taxon>Mediterraneibacter</taxon>
    </lineage>
</organism>
<sequence length="119" mass="14138">MSLREYLKELKIDQIKDDTEFCDKEYNAIMDYCTERKFLITDDDLACIVDRGMNDSYEYRRAQYIKDLWLDFGNVPMNPNTECIEEEWNGFAAGWHRTSICDWFEESYGVSVVKDLMGL</sequence>
<reference evidence="1 2" key="2">
    <citation type="submission" date="2007-06" db="EMBL/GenBank/DDBJ databases">
        <title>Draft genome sequence of Ruminococcus gnavus (ATCC 29149).</title>
        <authorList>
            <person name="Sudarsanam P."/>
            <person name="Ley R."/>
            <person name="Guruge J."/>
            <person name="Turnbaugh P.J."/>
            <person name="Mahowald M."/>
            <person name="Liep D."/>
            <person name="Gordon J."/>
        </authorList>
    </citation>
    <scope>NUCLEOTIDE SEQUENCE [LARGE SCALE GENOMIC DNA]</scope>
    <source>
        <strain evidence="1 2">ATCC 29149</strain>
    </source>
</reference>
<comment type="caution">
    <text evidence="1">The sequence shown here is derived from an EMBL/GenBank/DDBJ whole genome shotgun (WGS) entry which is preliminary data.</text>
</comment>
<name>A7AXP2_MEDG7</name>
<gene>
    <name evidence="1" type="ORF">RUMGNA_00054</name>
</gene>
<evidence type="ECO:0000313" key="2">
    <source>
        <dbReference type="Proteomes" id="UP000004410"/>
    </source>
</evidence>
<dbReference type="GeneID" id="57432466"/>
<proteinExistence type="predicted"/>
<dbReference type="RefSeq" id="WP_004840041.1">
    <property type="nucleotide sequence ID" value="NZ_AAYG02000001.1"/>
</dbReference>
<reference evidence="1 2" key="1">
    <citation type="submission" date="2007-04" db="EMBL/GenBank/DDBJ databases">
        <authorList>
            <person name="Fulton L."/>
            <person name="Clifton S."/>
            <person name="Fulton B."/>
            <person name="Xu J."/>
            <person name="Minx P."/>
            <person name="Pepin K.H."/>
            <person name="Johnson M."/>
            <person name="Thiruvilangam P."/>
            <person name="Bhonagiri V."/>
            <person name="Nash W.E."/>
            <person name="Mardis E.R."/>
            <person name="Wilson R.K."/>
        </authorList>
    </citation>
    <scope>NUCLEOTIDE SEQUENCE [LARGE SCALE GENOMIC DNA]</scope>
    <source>
        <strain evidence="1 2">ATCC 29149</strain>
    </source>
</reference>
<protein>
    <submittedName>
        <fullName evidence="1">Uncharacterized protein</fullName>
    </submittedName>
</protein>
<dbReference type="AlphaFoldDB" id="A7AXP2"/>
<dbReference type="PaxDb" id="411470-RUMGNA_00054"/>
<evidence type="ECO:0000313" key="1">
    <source>
        <dbReference type="EMBL" id="EDN79543.1"/>
    </source>
</evidence>
<dbReference type="EMBL" id="AAYG02000001">
    <property type="protein sequence ID" value="EDN79543.1"/>
    <property type="molecule type" value="Genomic_DNA"/>
</dbReference>
<accession>A7AXP2</accession>
<dbReference type="Proteomes" id="UP000004410">
    <property type="component" value="Unassembled WGS sequence"/>
</dbReference>